<reference evidence="8 9" key="1">
    <citation type="submission" date="2018-08" db="EMBL/GenBank/DDBJ databases">
        <title>Genome and evolution of the arbuscular mycorrhizal fungus Diversispora epigaea (formerly Glomus versiforme) and its bacterial endosymbionts.</title>
        <authorList>
            <person name="Sun X."/>
            <person name="Fei Z."/>
            <person name="Harrison M."/>
        </authorList>
    </citation>
    <scope>NUCLEOTIDE SEQUENCE [LARGE SCALE GENOMIC DNA]</scope>
    <source>
        <strain evidence="8 9">IT104</strain>
    </source>
</reference>
<evidence type="ECO:0000313" key="8">
    <source>
        <dbReference type="EMBL" id="RHZ77836.1"/>
    </source>
</evidence>
<dbReference type="Pfam" id="PF01336">
    <property type="entry name" value="tRNA_anti-codon"/>
    <property type="match status" value="1"/>
</dbReference>
<name>A0A397IVL4_9GLOM</name>
<dbReference type="InterPro" id="IPR012340">
    <property type="entry name" value="NA-bd_OB-fold"/>
</dbReference>
<keyword evidence="9" id="KW-1185">Reference proteome</keyword>
<protein>
    <recommendedName>
        <fullName evidence="10">Replication protein A C-terminal domain-containing protein</fullName>
    </recommendedName>
</protein>
<feature type="compositionally biased region" description="Basic and acidic residues" evidence="5">
    <location>
        <begin position="17"/>
        <end position="27"/>
    </location>
</feature>
<evidence type="ECO:0000259" key="6">
    <source>
        <dbReference type="Pfam" id="PF01336"/>
    </source>
</evidence>
<dbReference type="GO" id="GO:0005662">
    <property type="term" value="C:DNA replication factor A complex"/>
    <property type="evidence" value="ECO:0007669"/>
    <property type="project" value="TreeGrafter"/>
</dbReference>
<keyword evidence="3" id="KW-0238">DNA-binding</keyword>
<dbReference type="GO" id="GO:0006260">
    <property type="term" value="P:DNA replication"/>
    <property type="evidence" value="ECO:0007669"/>
    <property type="project" value="TreeGrafter"/>
</dbReference>
<evidence type="ECO:0000259" key="7">
    <source>
        <dbReference type="Pfam" id="PF08784"/>
    </source>
</evidence>
<comment type="subcellular location">
    <subcellularLocation>
        <location evidence="1">Nucleus</location>
    </subcellularLocation>
</comment>
<evidence type="ECO:0000256" key="3">
    <source>
        <dbReference type="ARBA" id="ARBA00023125"/>
    </source>
</evidence>
<dbReference type="GO" id="GO:0000724">
    <property type="term" value="P:double-strand break repair via homologous recombination"/>
    <property type="evidence" value="ECO:0007669"/>
    <property type="project" value="TreeGrafter"/>
</dbReference>
<dbReference type="SUPFAM" id="SSF46785">
    <property type="entry name" value="Winged helix' DNA-binding domain"/>
    <property type="match status" value="1"/>
</dbReference>
<keyword evidence="4" id="KW-0539">Nucleus</keyword>
<dbReference type="InterPro" id="IPR004365">
    <property type="entry name" value="NA-bd_OB_tRNA"/>
</dbReference>
<dbReference type="CDD" id="cd04478">
    <property type="entry name" value="RPA2_DBD_D"/>
    <property type="match status" value="1"/>
</dbReference>
<evidence type="ECO:0008006" key="10">
    <source>
        <dbReference type="Google" id="ProtNLM"/>
    </source>
</evidence>
<dbReference type="Gene3D" id="2.40.50.140">
    <property type="entry name" value="Nucleic acid-binding proteins"/>
    <property type="match status" value="1"/>
</dbReference>
<gene>
    <name evidence="8" type="ORF">Glove_172g36</name>
</gene>
<evidence type="ECO:0000256" key="4">
    <source>
        <dbReference type="ARBA" id="ARBA00023242"/>
    </source>
</evidence>
<evidence type="ECO:0000313" key="9">
    <source>
        <dbReference type="Proteomes" id="UP000266861"/>
    </source>
</evidence>
<comment type="caution">
    <text evidence="8">The sequence shown here is derived from an EMBL/GenBank/DDBJ whole genome shotgun (WGS) entry which is preliminary data.</text>
</comment>
<dbReference type="InterPro" id="IPR014892">
    <property type="entry name" value="RPA_C"/>
</dbReference>
<accession>A0A397IVL4</accession>
<dbReference type="SUPFAM" id="SSF50249">
    <property type="entry name" value="Nucleic acid-binding proteins"/>
    <property type="match status" value="1"/>
</dbReference>
<dbReference type="EMBL" id="PQFF01000162">
    <property type="protein sequence ID" value="RHZ77836.1"/>
    <property type="molecule type" value="Genomic_DNA"/>
</dbReference>
<dbReference type="InterPro" id="IPR040260">
    <property type="entry name" value="RFA2-like"/>
</dbReference>
<dbReference type="InterPro" id="IPR036388">
    <property type="entry name" value="WH-like_DNA-bd_sf"/>
</dbReference>
<evidence type="ECO:0000256" key="1">
    <source>
        <dbReference type="ARBA" id="ARBA00004123"/>
    </source>
</evidence>
<feature type="domain" description="OB" evidence="6">
    <location>
        <begin position="60"/>
        <end position="138"/>
    </location>
</feature>
<dbReference type="Pfam" id="PF08784">
    <property type="entry name" value="RPA_C"/>
    <property type="match status" value="1"/>
</dbReference>
<dbReference type="GO" id="GO:0003697">
    <property type="term" value="F:single-stranded DNA binding"/>
    <property type="evidence" value="ECO:0007669"/>
    <property type="project" value="TreeGrafter"/>
</dbReference>
<feature type="region of interest" description="Disordered" evidence="5">
    <location>
        <begin position="1"/>
        <end position="27"/>
    </location>
</feature>
<dbReference type="OrthoDB" id="25571at2759"/>
<dbReference type="Gene3D" id="1.10.10.10">
    <property type="entry name" value="Winged helix-like DNA-binding domain superfamily/Winged helix DNA-binding domain"/>
    <property type="match status" value="1"/>
</dbReference>
<dbReference type="PANTHER" id="PTHR13989">
    <property type="entry name" value="REPLICATION PROTEIN A-RELATED"/>
    <property type="match status" value="1"/>
</dbReference>
<organism evidence="8 9">
    <name type="scientific">Diversispora epigaea</name>
    <dbReference type="NCBI Taxonomy" id="1348612"/>
    <lineage>
        <taxon>Eukaryota</taxon>
        <taxon>Fungi</taxon>
        <taxon>Fungi incertae sedis</taxon>
        <taxon>Mucoromycota</taxon>
        <taxon>Glomeromycotina</taxon>
        <taxon>Glomeromycetes</taxon>
        <taxon>Diversisporales</taxon>
        <taxon>Diversisporaceae</taxon>
        <taxon>Diversispora</taxon>
    </lineage>
</organism>
<feature type="domain" description="Replication protein A C-terminal" evidence="7">
    <location>
        <begin position="172"/>
        <end position="261"/>
    </location>
</feature>
<comment type="similarity">
    <text evidence="2">Belongs to the replication factor A protein 2 family.</text>
</comment>
<dbReference type="GO" id="GO:0000781">
    <property type="term" value="C:chromosome, telomeric region"/>
    <property type="evidence" value="ECO:0007669"/>
    <property type="project" value="TreeGrafter"/>
</dbReference>
<dbReference type="GO" id="GO:0035861">
    <property type="term" value="C:site of double-strand break"/>
    <property type="evidence" value="ECO:0007669"/>
    <property type="project" value="TreeGrafter"/>
</dbReference>
<evidence type="ECO:0000256" key="5">
    <source>
        <dbReference type="SAM" id="MobiDB-lite"/>
    </source>
</evidence>
<dbReference type="PANTHER" id="PTHR13989:SF16">
    <property type="entry name" value="REPLICATION PROTEIN A2"/>
    <property type="match status" value="1"/>
</dbReference>
<evidence type="ECO:0000256" key="2">
    <source>
        <dbReference type="ARBA" id="ARBA00007815"/>
    </source>
</evidence>
<dbReference type="AlphaFoldDB" id="A0A397IVL4"/>
<dbReference type="InterPro" id="IPR036390">
    <property type="entry name" value="WH_DNA-bd_sf"/>
</dbReference>
<dbReference type="Proteomes" id="UP000266861">
    <property type="component" value="Unassembled WGS sequence"/>
</dbReference>
<dbReference type="STRING" id="1348612.A0A397IVL4"/>
<sequence length="268" mass="29950">MSDYSNELGEGGGFMRRNSEEGKQVDRKKSVRAVTIKQLLDIDLSYSDELILDGQHLDVITLVASVKNITPKNNLVDIMVEDGTGFIEVKLWPNSPDNLSNEQDSLMAIPENIEINKYIRVSGNLKVFKNVRNIVALSFGVRPITDFNEISYHIIEVIHTHLSLLNKNNQLNNNKQQLASGSIYESRSSNVTNSVQGGTFTSKLHKEIYDLVSQNRETEIGLNINDICQALAFQYGSDDHVKNAIDELINEGQLYNTADDNHVQVTGA</sequence>
<proteinExistence type="inferred from homology"/>
<dbReference type="GO" id="GO:0006289">
    <property type="term" value="P:nucleotide-excision repair"/>
    <property type="evidence" value="ECO:0007669"/>
    <property type="project" value="TreeGrafter"/>
</dbReference>